<dbReference type="eggNOG" id="COG1611">
    <property type="taxonomic scope" value="Bacteria"/>
</dbReference>
<dbReference type="InterPro" id="IPR031100">
    <property type="entry name" value="LOG_fam"/>
</dbReference>
<evidence type="ECO:0000256" key="1">
    <source>
        <dbReference type="ARBA" id="ARBA00023002"/>
    </source>
</evidence>
<dbReference type="Pfam" id="PF03641">
    <property type="entry name" value="Lysine_decarbox"/>
    <property type="match status" value="1"/>
</dbReference>
<evidence type="ECO:0000313" key="3">
    <source>
        <dbReference type="EMBL" id="ABU59808.1"/>
    </source>
</evidence>
<evidence type="ECO:0000256" key="2">
    <source>
        <dbReference type="RuleBase" id="RU000363"/>
    </source>
</evidence>
<name>A7NQG2_ROSCS</name>
<dbReference type="InterPro" id="IPR002347">
    <property type="entry name" value="SDR_fam"/>
</dbReference>
<protein>
    <recommendedName>
        <fullName evidence="5">Cytokinin riboside 5'-monophosphate phosphoribohydrolase</fullName>
    </recommendedName>
</protein>
<dbReference type="SUPFAM" id="SSF102405">
    <property type="entry name" value="MCP/YpsA-like"/>
    <property type="match status" value="1"/>
</dbReference>
<dbReference type="Gene3D" id="3.40.50.450">
    <property type="match status" value="1"/>
</dbReference>
<dbReference type="SUPFAM" id="SSF51735">
    <property type="entry name" value="NAD(P)-binding Rossmann-fold domains"/>
    <property type="match status" value="1"/>
</dbReference>
<dbReference type="PRINTS" id="PR00081">
    <property type="entry name" value="GDHRDH"/>
</dbReference>
<reference evidence="3 4" key="1">
    <citation type="submission" date="2007-08" db="EMBL/GenBank/DDBJ databases">
        <title>Complete sequence of Roseiflexus castenholzii DSM 13941.</title>
        <authorList>
            <consortium name="US DOE Joint Genome Institute"/>
            <person name="Copeland A."/>
            <person name="Lucas S."/>
            <person name="Lapidus A."/>
            <person name="Barry K."/>
            <person name="Glavina del Rio T."/>
            <person name="Dalin E."/>
            <person name="Tice H."/>
            <person name="Pitluck S."/>
            <person name="Thompson L.S."/>
            <person name="Brettin T."/>
            <person name="Bruce D."/>
            <person name="Detter J.C."/>
            <person name="Han C."/>
            <person name="Tapia R."/>
            <person name="Schmutz J."/>
            <person name="Larimer F."/>
            <person name="Land M."/>
            <person name="Hauser L."/>
            <person name="Kyrpides N."/>
            <person name="Mikhailova N."/>
            <person name="Bryant D.A."/>
            <person name="Hanada S."/>
            <person name="Tsukatani Y."/>
            <person name="Richardson P."/>
        </authorList>
    </citation>
    <scope>NUCLEOTIDE SEQUENCE [LARGE SCALE GENOMIC DNA]</scope>
    <source>
        <strain evidence="4">DSM 13941 / HLO8</strain>
    </source>
</reference>
<evidence type="ECO:0000313" key="4">
    <source>
        <dbReference type="Proteomes" id="UP000000263"/>
    </source>
</evidence>
<dbReference type="PRINTS" id="PR00080">
    <property type="entry name" value="SDRFAMILY"/>
</dbReference>
<dbReference type="GO" id="GO:0009691">
    <property type="term" value="P:cytokinin biosynthetic process"/>
    <property type="evidence" value="ECO:0007669"/>
    <property type="project" value="InterPro"/>
</dbReference>
<dbReference type="CDD" id="cd05233">
    <property type="entry name" value="SDR_c"/>
    <property type="match status" value="1"/>
</dbReference>
<comment type="similarity">
    <text evidence="2">Belongs to the short-chain dehydrogenases/reductases (SDR) family.</text>
</comment>
<dbReference type="FunFam" id="3.40.50.720:FF:000084">
    <property type="entry name" value="Short-chain dehydrogenase reductase"/>
    <property type="match status" value="1"/>
</dbReference>
<sequence>MFDERVVLITGGGSGIGRATALAFGRHGARVVVGNRDRDAGEATVAAIRAMGGTALFVPTDVTRPTAVRALIDAAVETFGRLDVAFNNAGWFGSVAPLAEQDEHEFDPVFDTNVRGVFLCMKYELAQMLKQGQGVIINNASTTGIRNSTMGVALYAAAKAAVISLTRSAAIEYAAHGVRINCSSARTDCDRHAGESRRRQPGTFCCGDSHATPWYIRRSRSGSSLAGIIGGVIRHRSGAGGRWRIPGIIIHIEGDTTMHVCVYCASSDHVPALYLEAAHTFGEGMARRGWTLVYGGGGIGLMGAVARAVHGAGGRVIGVIPQTLLEREVGYQEADELIVTGTLRERKQIMDDRADAFVALPGGFGTLEELLEIMTLRMLGYHNKPIVIVNIGGYFDPLLTQFEYIFTQNFAHERYRRLYAVKADPETALTYLERITPGSP</sequence>
<dbReference type="HOGENOM" id="CLU_622380_0_0_0"/>
<keyword evidence="1" id="KW-0560">Oxidoreductase</keyword>
<keyword evidence="4" id="KW-1185">Reference proteome</keyword>
<dbReference type="KEGG" id="rca:Rcas_3769"/>
<dbReference type="EMBL" id="CP000804">
    <property type="protein sequence ID" value="ABU59808.1"/>
    <property type="molecule type" value="Genomic_DNA"/>
</dbReference>
<evidence type="ECO:0008006" key="5">
    <source>
        <dbReference type="Google" id="ProtNLM"/>
    </source>
</evidence>
<dbReference type="PANTHER" id="PTHR42820">
    <property type="entry name" value="SHORT-CHAIN DEHYDROGENASE REDUCTASE"/>
    <property type="match status" value="1"/>
</dbReference>
<dbReference type="GO" id="GO:0016491">
    <property type="term" value="F:oxidoreductase activity"/>
    <property type="evidence" value="ECO:0007669"/>
    <property type="project" value="UniProtKB-KW"/>
</dbReference>
<accession>A7NQG2</accession>
<dbReference type="eggNOG" id="COG1028">
    <property type="taxonomic scope" value="Bacteria"/>
</dbReference>
<dbReference type="Pfam" id="PF00106">
    <property type="entry name" value="adh_short"/>
    <property type="match status" value="1"/>
</dbReference>
<dbReference type="PANTHER" id="PTHR42820:SF1">
    <property type="entry name" value="SHORT-CHAIN DEHYDROGENASE_REDUCTASE FAMILY PROTEIN"/>
    <property type="match status" value="1"/>
</dbReference>
<dbReference type="InterPro" id="IPR036291">
    <property type="entry name" value="NAD(P)-bd_dom_sf"/>
</dbReference>
<dbReference type="AlphaFoldDB" id="A7NQG2"/>
<proteinExistence type="inferred from homology"/>
<dbReference type="STRING" id="383372.Rcas_3769"/>
<gene>
    <name evidence="3" type="ordered locus">Rcas_3769</name>
</gene>
<dbReference type="NCBIfam" id="TIGR00730">
    <property type="entry name" value="Rossman fold protein, TIGR00730 family"/>
    <property type="match status" value="1"/>
</dbReference>
<dbReference type="GO" id="GO:0016787">
    <property type="term" value="F:hydrolase activity"/>
    <property type="evidence" value="ECO:0007669"/>
    <property type="project" value="InterPro"/>
</dbReference>
<dbReference type="InterPro" id="IPR005269">
    <property type="entry name" value="LOG"/>
</dbReference>
<dbReference type="Proteomes" id="UP000000263">
    <property type="component" value="Chromosome"/>
</dbReference>
<organism evidence="3 4">
    <name type="scientific">Roseiflexus castenholzii (strain DSM 13941 / HLO8)</name>
    <dbReference type="NCBI Taxonomy" id="383372"/>
    <lineage>
        <taxon>Bacteria</taxon>
        <taxon>Bacillati</taxon>
        <taxon>Chloroflexota</taxon>
        <taxon>Chloroflexia</taxon>
        <taxon>Chloroflexales</taxon>
        <taxon>Roseiflexineae</taxon>
        <taxon>Roseiflexaceae</taxon>
        <taxon>Roseiflexus</taxon>
    </lineage>
</organism>
<dbReference type="Gene3D" id="3.40.50.720">
    <property type="entry name" value="NAD(P)-binding Rossmann-like Domain"/>
    <property type="match status" value="1"/>
</dbReference>